<reference evidence="1 2" key="1">
    <citation type="submission" date="2021-11" db="EMBL/GenBank/DDBJ databases">
        <title>Draft genome sequence of Paenibacillus profundus YoMME, a new Gram-positive bacteria with exoelectrogenic properties.</title>
        <authorList>
            <person name="Hubenova Y."/>
            <person name="Hubenova E."/>
            <person name="Manasiev Y."/>
            <person name="Peykov S."/>
            <person name="Mitov M."/>
        </authorList>
    </citation>
    <scope>NUCLEOTIDE SEQUENCE [LARGE SCALE GENOMIC DNA]</scope>
    <source>
        <strain evidence="1 2">YoMME</strain>
    </source>
</reference>
<protein>
    <submittedName>
        <fullName evidence="1">Uncharacterized protein</fullName>
    </submittedName>
</protein>
<dbReference type="RefSeq" id="WP_233697321.1">
    <property type="nucleotide sequence ID" value="NZ_JAJNBZ010000011.1"/>
</dbReference>
<evidence type="ECO:0000313" key="1">
    <source>
        <dbReference type="EMBL" id="MCE5170649.1"/>
    </source>
</evidence>
<name>A0ABS8YM57_9BACL</name>
<dbReference type="EMBL" id="JAJNBZ010000011">
    <property type="protein sequence ID" value="MCE5170649.1"/>
    <property type="molecule type" value="Genomic_DNA"/>
</dbReference>
<evidence type="ECO:0000313" key="2">
    <source>
        <dbReference type="Proteomes" id="UP001199916"/>
    </source>
</evidence>
<proteinExistence type="predicted"/>
<organism evidence="1 2">
    <name type="scientific">Paenibacillus profundus</name>
    <dbReference type="NCBI Taxonomy" id="1173085"/>
    <lineage>
        <taxon>Bacteria</taxon>
        <taxon>Bacillati</taxon>
        <taxon>Bacillota</taxon>
        <taxon>Bacilli</taxon>
        <taxon>Bacillales</taxon>
        <taxon>Paenibacillaceae</taxon>
        <taxon>Paenibacillus</taxon>
    </lineage>
</organism>
<accession>A0ABS8YM57</accession>
<dbReference type="Proteomes" id="UP001199916">
    <property type="component" value="Unassembled WGS sequence"/>
</dbReference>
<comment type="caution">
    <text evidence="1">The sequence shown here is derived from an EMBL/GenBank/DDBJ whole genome shotgun (WGS) entry which is preliminary data.</text>
</comment>
<gene>
    <name evidence="1" type="ORF">LQV63_15135</name>
</gene>
<sequence>MVDTTKERLRYEHSFFNCRNIQLSLALQDWGIPVELLYYNAWESTSDIYEHLYVKKSKPWFYASPCLEPADLELIEVPFERVPYTCYDDIAPLLKEADSATRAIFLWVICGEVPYARPEKFGSPEAEHSIWIRGWAAEERPGVSLGYYVRDMYPEYEGTVSEEDIRRMCEDPRIREEDRKAFILRNREQPETVDVERIMERYTDRMRVLEDDLSFYDTVCTFAASGDAGPFADLTELYDCHAHAFKFIAGSRYVFSCFVEAVEGIGERAHLLRDIARKADALKNVFLMAVHSGRADAKAIIRMCSGLQKLEYQWKNSGHNRLNCHLPNLLTSGSIIN</sequence>
<keyword evidence="2" id="KW-1185">Reference proteome</keyword>